<evidence type="ECO:0000313" key="1">
    <source>
        <dbReference type="EMBL" id="KAK1707732.1"/>
    </source>
</evidence>
<dbReference type="Proteomes" id="UP001244207">
    <property type="component" value="Unassembled WGS sequence"/>
</dbReference>
<dbReference type="EMBL" id="JAHMHS010000206">
    <property type="protein sequence ID" value="KAK1707732.1"/>
    <property type="molecule type" value="Genomic_DNA"/>
</dbReference>
<organism evidence="1 2">
    <name type="scientific">Glomerella acutata</name>
    <name type="common">Colletotrichum acutatum</name>
    <dbReference type="NCBI Taxonomy" id="27357"/>
    <lineage>
        <taxon>Eukaryota</taxon>
        <taxon>Fungi</taxon>
        <taxon>Dikarya</taxon>
        <taxon>Ascomycota</taxon>
        <taxon>Pezizomycotina</taxon>
        <taxon>Sordariomycetes</taxon>
        <taxon>Hypocreomycetidae</taxon>
        <taxon>Glomerellales</taxon>
        <taxon>Glomerellaceae</taxon>
        <taxon>Colletotrichum</taxon>
        <taxon>Colletotrichum acutatum species complex</taxon>
    </lineage>
</organism>
<dbReference type="GeneID" id="85393536"/>
<evidence type="ECO:0000313" key="2">
    <source>
        <dbReference type="Proteomes" id="UP001244207"/>
    </source>
</evidence>
<reference evidence="1" key="1">
    <citation type="submission" date="2021-12" db="EMBL/GenBank/DDBJ databases">
        <title>Comparative genomics, transcriptomics and evolutionary studies reveal genomic signatures of adaptation to plant cell wall in hemibiotrophic fungi.</title>
        <authorList>
            <consortium name="DOE Joint Genome Institute"/>
            <person name="Baroncelli R."/>
            <person name="Diaz J.F."/>
            <person name="Benocci T."/>
            <person name="Peng M."/>
            <person name="Battaglia E."/>
            <person name="Haridas S."/>
            <person name="Andreopoulos W."/>
            <person name="Labutti K."/>
            <person name="Pangilinan J."/>
            <person name="Floch G.L."/>
            <person name="Makela M.R."/>
            <person name="Henrissat B."/>
            <person name="Grigoriev I.V."/>
            <person name="Crouch J.A."/>
            <person name="De Vries R.P."/>
            <person name="Sukno S.A."/>
            <person name="Thon M.R."/>
        </authorList>
    </citation>
    <scope>NUCLEOTIDE SEQUENCE</scope>
    <source>
        <strain evidence="1">CBS 112980</strain>
    </source>
</reference>
<dbReference type="AlphaFoldDB" id="A0AAD8UA82"/>
<name>A0AAD8UA82_GLOAC</name>
<comment type="caution">
    <text evidence="1">The sequence shown here is derived from an EMBL/GenBank/DDBJ whole genome shotgun (WGS) entry which is preliminary data.</text>
</comment>
<gene>
    <name evidence="1" type="ORF">BDZ83DRAFT_642777</name>
</gene>
<proteinExistence type="predicted"/>
<sequence length="57" mass="6461">MRSCELLQITRTSCLWEGAWLSQTSLRPMATMLYHMIHGVCILRCQIKGSFVVDSTG</sequence>
<accession>A0AAD8UA82</accession>
<protein>
    <submittedName>
        <fullName evidence="1">Uncharacterized protein</fullName>
    </submittedName>
</protein>
<dbReference type="RefSeq" id="XP_060358110.1">
    <property type="nucleotide sequence ID" value="XM_060509637.1"/>
</dbReference>
<keyword evidence="2" id="KW-1185">Reference proteome</keyword>